<dbReference type="CDD" id="cd07247">
    <property type="entry name" value="SgaA_N_like"/>
    <property type="match status" value="1"/>
</dbReference>
<dbReference type="PANTHER" id="PTHR33993">
    <property type="entry name" value="GLYOXALASE-RELATED"/>
    <property type="match status" value="1"/>
</dbReference>
<organism evidence="2 3">
    <name type="scientific">Inquilinus limosus</name>
    <dbReference type="NCBI Taxonomy" id="171674"/>
    <lineage>
        <taxon>Bacteria</taxon>
        <taxon>Pseudomonadati</taxon>
        <taxon>Pseudomonadota</taxon>
        <taxon>Alphaproteobacteria</taxon>
        <taxon>Rhodospirillales</taxon>
        <taxon>Rhodospirillaceae</taxon>
        <taxon>Inquilinus</taxon>
    </lineage>
</organism>
<dbReference type="Pfam" id="PF00903">
    <property type="entry name" value="Glyoxalase"/>
    <property type="match status" value="1"/>
</dbReference>
<dbReference type="Gene3D" id="3.10.180.10">
    <property type="entry name" value="2,3-Dihydroxybiphenyl 1,2-Dioxygenase, domain 1"/>
    <property type="match status" value="1"/>
</dbReference>
<accession>A0A211ZH08</accession>
<reference evidence="3" key="1">
    <citation type="submission" date="2017-05" db="EMBL/GenBank/DDBJ databases">
        <authorList>
            <person name="Macchi M."/>
            <person name="Festa S."/>
            <person name="Coppotelli B.M."/>
            <person name="Morelli I.S."/>
        </authorList>
    </citation>
    <scope>NUCLEOTIDE SEQUENCE [LARGE SCALE GENOMIC DNA]</scope>
    <source>
        <strain evidence="3">I</strain>
    </source>
</reference>
<dbReference type="InterPro" id="IPR004360">
    <property type="entry name" value="Glyas_Fos-R_dOase_dom"/>
</dbReference>
<dbReference type="RefSeq" id="WP_088153616.1">
    <property type="nucleotide sequence ID" value="NZ_NHON01000054.1"/>
</dbReference>
<keyword evidence="3" id="KW-1185">Reference proteome</keyword>
<dbReference type="PROSITE" id="PS51819">
    <property type="entry name" value="VOC"/>
    <property type="match status" value="1"/>
</dbReference>
<dbReference type="PANTHER" id="PTHR33993:SF1">
    <property type="entry name" value="GLYOXALASE FAMILY PROTEIN"/>
    <property type="match status" value="1"/>
</dbReference>
<keyword evidence="2" id="KW-0223">Dioxygenase</keyword>
<evidence type="ECO:0000313" key="2">
    <source>
        <dbReference type="EMBL" id="OWJ64561.1"/>
    </source>
</evidence>
<sequence length="117" mass="12812">MASPGNDRRIDYIELTVADIARSRDFYGQAFGWRFTDYGPAYCEFDDGRLKGGFAQGSPAGSGGPLVILYADDLAATQGRVEQAGGRIVKPIFSFPGGRRFHFQDPDGTELAVWSDR</sequence>
<dbReference type="InterPro" id="IPR029068">
    <property type="entry name" value="Glyas_Bleomycin-R_OHBP_Dase"/>
</dbReference>
<gene>
    <name evidence="2" type="ORF">BWR60_23815</name>
</gene>
<dbReference type="InterPro" id="IPR037523">
    <property type="entry name" value="VOC_core"/>
</dbReference>
<evidence type="ECO:0000259" key="1">
    <source>
        <dbReference type="PROSITE" id="PS51819"/>
    </source>
</evidence>
<dbReference type="Proteomes" id="UP000196655">
    <property type="component" value="Unassembled WGS sequence"/>
</dbReference>
<comment type="caution">
    <text evidence="2">The sequence shown here is derived from an EMBL/GenBank/DDBJ whole genome shotgun (WGS) entry which is preliminary data.</text>
</comment>
<dbReference type="GO" id="GO:0051213">
    <property type="term" value="F:dioxygenase activity"/>
    <property type="evidence" value="ECO:0007669"/>
    <property type="project" value="UniProtKB-KW"/>
</dbReference>
<proteinExistence type="predicted"/>
<dbReference type="EMBL" id="NHON01000054">
    <property type="protein sequence ID" value="OWJ64561.1"/>
    <property type="molecule type" value="Genomic_DNA"/>
</dbReference>
<feature type="domain" description="VOC" evidence="1">
    <location>
        <begin position="9"/>
        <end position="116"/>
    </location>
</feature>
<protein>
    <submittedName>
        <fullName evidence="2">Glyoxalase/bleomycin resistance/extradiol dioxygenase family protein</fullName>
    </submittedName>
</protein>
<dbReference type="STRING" id="1122125.GCA_000423185_04074"/>
<keyword evidence="2" id="KW-0560">Oxidoreductase</keyword>
<dbReference type="AlphaFoldDB" id="A0A211ZH08"/>
<dbReference type="InterPro" id="IPR052164">
    <property type="entry name" value="Anthracycline_SecMetBiosynth"/>
</dbReference>
<dbReference type="SUPFAM" id="SSF54593">
    <property type="entry name" value="Glyoxalase/Bleomycin resistance protein/Dihydroxybiphenyl dioxygenase"/>
    <property type="match status" value="1"/>
</dbReference>
<evidence type="ECO:0000313" key="3">
    <source>
        <dbReference type="Proteomes" id="UP000196655"/>
    </source>
</evidence>
<name>A0A211ZH08_9PROT</name>
<dbReference type="OrthoDB" id="9798430at2"/>